<sequence length="132" mass="15622">MKWREKIKTKWRVDSHVNVFKGAPLDHLIFYYLYRSLEWFVIVMGGLLVLYEVLACQWLEVIVLLVGDSGLVMILRSGAKSEHKAYKDCLKERQQAYEQVKQEDMQALRKQAWLDSANQGKKELEQKLNYKE</sequence>
<name>A0A7L7L0W5_9LACO</name>
<evidence type="ECO:0000313" key="3">
    <source>
        <dbReference type="Proteomes" id="UP000514410"/>
    </source>
</evidence>
<evidence type="ECO:0000313" key="2">
    <source>
        <dbReference type="EMBL" id="QMT85452.1"/>
    </source>
</evidence>
<accession>A0A7L7L0W5</accession>
<evidence type="ECO:0000256" key="1">
    <source>
        <dbReference type="SAM" id="Phobius"/>
    </source>
</evidence>
<dbReference type="AlphaFoldDB" id="A0A7L7L0W5"/>
<dbReference type="EMBL" id="CP049367">
    <property type="protein sequence ID" value="QMT85452.1"/>
    <property type="molecule type" value="Genomic_DNA"/>
</dbReference>
<feature type="transmembrane region" description="Helical" evidence="1">
    <location>
        <begin position="29"/>
        <end position="51"/>
    </location>
</feature>
<dbReference type="RefSeq" id="WP_182083322.1">
    <property type="nucleotide sequence ID" value="NZ_CP049367.1"/>
</dbReference>
<keyword evidence="3" id="KW-1185">Reference proteome</keyword>
<proteinExistence type="predicted"/>
<gene>
    <name evidence="2" type="ORF">G6534_12110</name>
</gene>
<reference evidence="2 3" key="1">
    <citation type="submission" date="2020-02" db="EMBL/GenBank/DDBJ databases">
        <title>Complete Genome Sequence of Lactobacillus sp. NFFJ11 Isolated from animal feed.</title>
        <authorList>
            <person name="Jung J.Y."/>
        </authorList>
    </citation>
    <scope>NUCLEOTIDE SEQUENCE [LARGE SCALE GENOMIC DNA]</scope>
    <source>
        <strain evidence="2 3">NFFJ11</strain>
        <plasmid evidence="3">plnt-1</plasmid>
    </source>
</reference>
<dbReference type="Proteomes" id="UP000514410">
    <property type="component" value="Plasmid pLNT-1"/>
</dbReference>
<keyword evidence="1" id="KW-0812">Transmembrane</keyword>
<keyword evidence="2" id="KW-0614">Plasmid</keyword>
<geneLocation type="plasmid" evidence="3">
    <name>plnt-1</name>
</geneLocation>
<keyword evidence="1" id="KW-1133">Transmembrane helix</keyword>
<protein>
    <submittedName>
        <fullName evidence="2">Uncharacterized protein</fullName>
    </submittedName>
</protein>
<keyword evidence="1" id="KW-0472">Membrane</keyword>
<organism evidence="2 3">
    <name type="scientific">Companilactobacillus pabuli</name>
    <dbReference type="NCBI Taxonomy" id="2714036"/>
    <lineage>
        <taxon>Bacteria</taxon>
        <taxon>Bacillati</taxon>
        <taxon>Bacillota</taxon>
        <taxon>Bacilli</taxon>
        <taxon>Lactobacillales</taxon>
        <taxon>Lactobacillaceae</taxon>
        <taxon>Companilactobacillus</taxon>
    </lineage>
</organism>
<dbReference type="KEGG" id="cpab:G6534_12110"/>